<dbReference type="InterPro" id="IPR050955">
    <property type="entry name" value="Plant_Biomass_Hydrol_Est"/>
</dbReference>
<proteinExistence type="inferred from homology"/>
<keyword evidence="1 4" id="KW-0719">Serine esterase</keyword>
<dbReference type="EMBL" id="KN824364">
    <property type="protein sequence ID" value="KIM22090.1"/>
    <property type="molecule type" value="Genomic_DNA"/>
</dbReference>
<keyword evidence="6" id="KW-1185">Reference proteome</keyword>
<comment type="function">
    <text evidence="4">Esterase involved in the hydrolysis of xylan, a major structural heterogeneous polysaccharide found in plant biomass representing the second most abundant polysaccharide in the biosphere, after cellulose.</text>
</comment>
<dbReference type="EC" id="3.1.1.-" evidence="4"/>
<dbReference type="Gene3D" id="3.40.50.1820">
    <property type="entry name" value="alpha/beta hydrolase"/>
    <property type="match status" value="1"/>
</dbReference>
<dbReference type="PANTHER" id="PTHR43037:SF5">
    <property type="entry name" value="FERULOYL ESTERASE"/>
    <property type="match status" value="1"/>
</dbReference>
<sequence length="271" mass="29527">IPRSTFTELTNFGTNPTNVRAWIYVPQNLAPNPAIVVGIHWCSGSASDFMSATGYNYQADAKGFIVIYPQTTRSDKCWEVYSEATLTHDGGGDSLGIVSAVRWTIANFNANKSKVYATGHSSGGMMTNVLIGAYPDIFAAGAATAGVPFACFEGPSAWNSECSTGMKIKTPQEWGDRVRQAYPGYTGPRPKMQVWHGTLDATLSYNNFGEEIKQWTNIFGVSTTATNTVYNYPLTGWTRYDYGPNVSGISAAGVDHNIPYQTTKVMDWFGL</sequence>
<dbReference type="PANTHER" id="PTHR43037">
    <property type="entry name" value="UNNAMED PRODUCT-RELATED"/>
    <property type="match status" value="1"/>
</dbReference>
<keyword evidence="2" id="KW-0732">Signal</keyword>
<dbReference type="AlphaFoldDB" id="A0A0C3ABU5"/>
<evidence type="ECO:0000256" key="4">
    <source>
        <dbReference type="RuleBase" id="RU367147"/>
    </source>
</evidence>
<reference evidence="5 6" key="1">
    <citation type="submission" date="2014-04" db="EMBL/GenBank/DDBJ databases">
        <authorList>
            <consortium name="DOE Joint Genome Institute"/>
            <person name="Kuo A."/>
            <person name="Zuccaro A."/>
            <person name="Kohler A."/>
            <person name="Nagy L.G."/>
            <person name="Floudas D."/>
            <person name="Copeland A."/>
            <person name="Barry K.W."/>
            <person name="Cichocki N."/>
            <person name="Veneault-Fourrey C."/>
            <person name="LaButti K."/>
            <person name="Lindquist E.A."/>
            <person name="Lipzen A."/>
            <person name="Lundell T."/>
            <person name="Morin E."/>
            <person name="Murat C."/>
            <person name="Sun H."/>
            <person name="Tunlid A."/>
            <person name="Henrissat B."/>
            <person name="Grigoriev I.V."/>
            <person name="Hibbett D.S."/>
            <person name="Martin F."/>
            <person name="Nordberg H.P."/>
            <person name="Cantor M.N."/>
            <person name="Hua S.X."/>
        </authorList>
    </citation>
    <scope>NUCLEOTIDE SEQUENCE [LARGE SCALE GENOMIC DNA]</scope>
    <source>
        <strain evidence="5 6">MAFF 305830</strain>
    </source>
</reference>
<comment type="subcellular location">
    <subcellularLocation>
        <location evidence="4">Secreted</location>
    </subcellularLocation>
</comment>
<dbReference type="OrthoDB" id="2425929at2759"/>
<dbReference type="STRING" id="933852.A0A0C3ABU5"/>
<reference evidence="6" key="2">
    <citation type="submission" date="2015-01" db="EMBL/GenBank/DDBJ databases">
        <title>Evolutionary Origins and Diversification of the Mycorrhizal Mutualists.</title>
        <authorList>
            <consortium name="DOE Joint Genome Institute"/>
            <consortium name="Mycorrhizal Genomics Consortium"/>
            <person name="Kohler A."/>
            <person name="Kuo A."/>
            <person name="Nagy L.G."/>
            <person name="Floudas D."/>
            <person name="Copeland A."/>
            <person name="Barry K.W."/>
            <person name="Cichocki N."/>
            <person name="Veneault-Fourrey C."/>
            <person name="LaButti K."/>
            <person name="Lindquist E.A."/>
            <person name="Lipzen A."/>
            <person name="Lundell T."/>
            <person name="Morin E."/>
            <person name="Murat C."/>
            <person name="Riley R."/>
            <person name="Ohm R."/>
            <person name="Sun H."/>
            <person name="Tunlid A."/>
            <person name="Henrissat B."/>
            <person name="Grigoriev I.V."/>
            <person name="Hibbett D.S."/>
            <person name="Martin F."/>
        </authorList>
    </citation>
    <scope>NUCLEOTIDE SEQUENCE [LARGE SCALE GENOMIC DNA]</scope>
    <source>
        <strain evidence="6">MAFF 305830</strain>
    </source>
</reference>
<evidence type="ECO:0000256" key="3">
    <source>
        <dbReference type="ARBA" id="ARBA00022801"/>
    </source>
</evidence>
<comment type="similarity">
    <text evidence="4">Belongs to the carbohydrate esterase 1 (CE1) family.</text>
</comment>
<dbReference type="GO" id="GO:0005576">
    <property type="term" value="C:extracellular region"/>
    <property type="evidence" value="ECO:0007669"/>
    <property type="project" value="UniProtKB-SubCell"/>
</dbReference>
<accession>A0A0C3ABU5</accession>
<dbReference type="InterPro" id="IPR029058">
    <property type="entry name" value="AB_hydrolase_fold"/>
</dbReference>
<dbReference type="NCBIfam" id="TIGR01840">
    <property type="entry name" value="esterase_phb"/>
    <property type="match status" value="1"/>
</dbReference>
<dbReference type="SUPFAM" id="SSF53474">
    <property type="entry name" value="alpha/beta-Hydrolases"/>
    <property type="match status" value="2"/>
</dbReference>
<protein>
    <recommendedName>
        <fullName evidence="4">Carboxylic ester hydrolase</fullName>
        <ecNumber evidence="4">3.1.1.-</ecNumber>
    </recommendedName>
</protein>
<evidence type="ECO:0000313" key="5">
    <source>
        <dbReference type="EMBL" id="KIM22090.1"/>
    </source>
</evidence>
<keyword evidence="4" id="KW-0624">Polysaccharide degradation</keyword>
<keyword evidence="4" id="KW-0964">Secreted</keyword>
<evidence type="ECO:0000313" key="6">
    <source>
        <dbReference type="Proteomes" id="UP000054097"/>
    </source>
</evidence>
<evidence type="ECO:0000256" key="1">
    <source>
        <dbReference type="ARBA" id="ARBA00022487"/>
    </source>
</evidence>
<keyword evidence="3 4" id="KW-0378">Hydrolase</keyword>
<gene>
    <name evidence="5" type="ORF">M408DRAFT_79545</name>
</gene>
<dbReference type="GO" id="GO:0052689">
    <property type="term" value="F:carboxylic ester hydrolase activity"/>
    <property type="evidence" value="ECO:0007669"/>
    <property type="project" value="UniProtKB-KW"/>
</dbReference>
<name>A0A0C3ABU5_SERVB</name>
<dbReference type="Proteomes" id="UP000054097">
    <property type="component" value="Unassembled WGS sequence"/>
</dbReference>
<dbReference type="InterPro" id="IPR010126">
    <property type="entry name" value="Esterase_phb"/>
</dbReference>
<dbReference type="Pfam" id="PF10503">
    <property type="entry name" value="Esterase_PHB"/>
    <property type="match status" value="1"/>
</dbReference>
<feature type="non-terminal residue" evidence="5">
    <location>
        <position position="1"/>
    </location>
</feature>
<evidence type="ECO:0000256" key="2">
    <source>
        <dbReference type="ARBA" id="ARBA00022729"/>
    </source>
</evidence>
<dbReference type="GO" id="GO:0045493">
    <property type="term" value="P:xylan catabolic process"/>
    <property type="evidence" value="ECO:0007669"/>
    <property type="project" value="UniProtKB-UniRule"/>
</dbReference>
<keyword evidence="4" id="KW-0119">Carbohydrate metabolism</keyword>
<organism evidence="5 6">
    <name type="scientific">Serendipita vermifera MAFF 305830</name>
    <dbReference type="NCBI Taxonomy" id="933852"/>
    <lineage>
        <taxon>Eukaryota</taxon>
        <taxon>Fungi</taxon>
        <taxon>Dikarya</taxon>
        <taxon>Basidiomycota</taxon>
        <taxon>Agaricomycotina</taxon>
        <taxon>Agaricomycetes</taxon>
        <taxon>Sebacinales</taxon>
        <taxon>Serendipitaceae</taxon>
        <taxon>Serendipita</taxon>
    </lineage>
</organism>
<dbReference type="HOGENOM" id="CLU_027551_1_1_1"/>